<organism evidence="1">
    <name type="scientific">marine sediment metagenome</name>
    <dbReference type="NCBI Taxonomy" id="412755"/>
    <lineage>
        <taxon>unclassified sequences</taxon>
        <taxon>metagenomes</taxon>
        <taxon>ecological metagenomes</taxon>
    </lineage>
</organism>
<protein>
    <submittedName>
        <fullName evidence="1">Uncharacterized protein</fullName>
    </submittedName>
</protein>
<name>A0A0F9KHB3_9ZZZZ</name>
<gene>
    <name evidence="1" type="ORF">LCGC14_1703470</name>
</gene>
<sequence length="44" mass="5191">MSTEAQERSKKIVTLNEKAQNADTKEWYSAKCFTRRKTEGIKRK</sequence>
<dbReference type="EMBL" id="LAZR01015086">
    <property type="protein sequence ID" value="KKM14700.1"/>
    <property type="molecule type" value="Genomic_DNA"/>
</dbReference>
<comment type="caution">
    <text evidence="1">The sequence shown here is derived from an EMBL/GenBank/DDBJ whole genome shotgun (WGS) entry which is preliminary data.</text>
</comment>
<evidence type="ECO:0000313" key="1">
    <source>
        <dbReference type="EMBL" id="KKM14700.1"/>
    </source>
</evidence>
<dbReference type="AlphaFoldDB" id="A0A0F9KHB3"/>
<proteinExistence type="predicted"/>
<reference evidence="1" key="1">
    <citation type="journal article" date="2015" name="Nature">
        <title>Complex archaea that bridge the gap between prokaryotes and eukaryotes.</title>
        <authorList>
            <person name="Spang A."/>
            <person name="Saw J.H."/>
            <person name="Jorgensen S.L."/>
            <person name="Zaremba-Niedzwiedzka K."/>
            <person name="Martijn J."/>
            <person name="Lind A.E."/>
            <person name="van Eijk R."/>
            <person name="Schleper C."/>
            <person name="Guy L."/>
            <person name="Ettema T.J."/>
        </authorList>
    </citation>
    <scope>NUCLEOTIDE SEQUENCE</scope>
</reference>
<accession>A0A0F9KHB3</accession>